<sequence>MPGLLLKLTHAALQLAASVHSKNIIDLTGDAWTLTNQQGNVSIPGSVPSYSQLDLFAAGVIGDPLAGDNDVFDNWVGTSNWTYTSHPITGLEKNPSTYLVFEGIDTFATILFCNTTIATVNNQFRQWIFDVTPILTSCPTPHPVLSLAFTAAPIEAAYLNNPNVSDISCPACIEAAYYYPGREFIRKQQSDFGWDWSPAFAPTGIWQPAYIVQLPSVGDIHVTNSMVDIYRQGQLNNLPPDQTQPWVVNASIDYIGNLPSSATLNATIVDLFGNPLFTGPLVGVTTANGTITGSLTVKGAPKLWWPVGHGAQTLYNMTLEIVSSHTVLVSVPKRVGFRTIVLNQNPISPAQEALGIAPGANWHFEINGNEIFAKGSNMVPPDPFWPRVTRADFQTLFDTAIAGNQNMLRIWASGAYLPDYAYDLADEMGLLLWTEMQFTDATYPTAAPFVENVLAEVTHHVRRLNHHPSLALWCGSNEIELFLEEIGSALGGTTPPALVEVYEGLFLDVLLHAVWDQSRSISYTPSSSTNGWLSLDHSAAVPMVERYENATSGSIYSDTDYYNYDAAPAFNLSTYPVGRFSVEFGFQSQPSYETYAAVLPVSELSFNSSSILARNHHYPINASTIFSTPGSPPPAQNRTDRSLQGMGEMSLAAETWLPSVTKTDPTANFKAQIYATQIFQSEFYRSQIAFYRRGSGLPQRTLGSLYWMLNDIWAAPTWASVEKGGRWKMLHYGTKDIYQPVIIAPYYDAGTGDVQVWVTSDLWSAVNGTAEMRWYNWDGEALGNGTADFHVPVSVGKVNSTKVFDFNINNITFPLTNAVAILNVSVSGGGKAYTHTHRFHSQSLATPEVISNIPNPNITITPSGTNKFVVESKTLAAFVWLDLPAGVTGYFSDNGFWMLPGKKTVSFTVQSDTTAGKWAKAVTVDSLWTLTSSN</sequence>
<evidence type="ECO:0000256" key="2">
    <source>
        <dbReference type="ARBA" id="ARBA00004613"/>
    </source>
</evidence>
<keyword evidence="20" id="KW-1185">Reference proteome</keyword>
<evidence type="ECO:0000259" key="16">
    <source>
        <dbReference type="Pfam" id="PF17753"/>
    </source>
</evidence>
<comment type="catalytic activity">
    <reaction evidence="1">
        <text>Hydrolysis of terminal, non-reducing beta-D-mannose residues in beta-D-mannosides.</text>
        <dbReference type="EC" id="3.2.1.25"/>
    </reaction>
</comment>
<keyword evidence="9 14" id="KW-0732">Signal</keyword>
<organism evidence="19 20">
    <name type="scientific">Athelia psychrophila</name>
    <dbReference type="NCBI Taxonomy" id="1759441"/>
    <lineage>
        <taxon>Eukaryota</taxon>
        <taxon>Fungi</taxon>
        <taxon>Dikarya</taxon>
        <taxon>Basidiomycota</taxon>
        <taxon>Agaricomycotina</taxon>
        <taxon>Agaricomycetes</taxon>
        <taxon>Agaricomycetidae</taxon>
        <taxon>Atheliales</taxon>
        <taxon>Atheliaceae</taxon>
        <taxon>Athelia</taxon>
    </lineage>
</organism>
<keyword evidence="10 19" id="KW-0378">Hydrolase</keyword>
<keyword evidence="12" id="KW-0326">Glycosidase</keyword>
<feature type="domain" description="Beta-mannosidase Ig-fold" evidence="16">
    <location>
        <begin position="854"/>
        <end position="928"/>
    </location>
</feature>
<evidence type="ECO:0000256" key="7">
    <source>
        <dbReference type="ARBA" id="ARBA00021795"/>
    </source>
</evidence>
<evidence type="ECO:0000259" key="15">
    <source>
        <dbReference type="Pfam" id="PF00703"/>
    </source>
</evidence>
<comment type="subcellular location">
    <subcellularLocation>
        <location evidence="2">Secreted</location>
    </subcellularLocation>
</comment>
<evidence type="ECO:0000313" key="19">
    <source>
        <dbReference type="EMBL" id="KZP13868.1"/>
    </source>
</evidence>
<evidence type="ECO:0000256" key="14">
    <source>
        <dbReference type="SAM" id="SignalP"/>
    </source>
</evidence>
<dbReference type="GO" id="GO:0004567">
    <property type="term" value="F:beta-mannosidase activity"/>
    <property type="evidence" value="ECO:0007669"/>
    <property type="project" value="UniProtKB-EC"/>
</dbReference>
<dbReference type="InterPro" id="IPR008979">
    <property type="entry name" value="Galactose-bd-like_sf"/>
</dbReference>
<keyword evidence="8" id="KW-0964">Secreted</keyword>
<evidence type="ECO:0000256" key="12">
    <source>
        <dbReference type="ARBA" id="ARBA00023295"/>
    </source>
</evidence>
<evidence type="ECO:0000256" key="11">
    <source>
        <dbReference type="ARBA" id="ARBA00023180"/>
    </source>
</evidence>
<dbReference type="UniPathway" id="UPA00280"/>
<dbReference type="SUPFAM" id="SSF51445">
    <property type="entry name" value="(Trans)glycosidases"/>
    <property type="match status" value="1"/>
</dbReference>
<dbReference type="GO" id="GO:0006516">
    <property type="term" value="P:glycoprotein catabolic process"/>
    <property type="evidence" value="ECO:0007669"/>
    <property type="project" value="TreeGrafter"/>
</dbReference>
<dbReference type="InterPro" id="IPR054593">
    <property type="entry name" value="Beta-mannosidase-like_N2"/>
</dbReference>
<dbReference type="InterPro" id="IPR041625">
    <property type="entry name" value="Beta-mannosidase_Ig"/>
</dbReference>
<dbReference type="InterPro" id="IPR036156">
    <property type="entry name" value="Beta-gal/glucu_dom_sf"/>
</dbReference>
<dbReference type="PANTHER" id="PTHR43730">
    <property type="entry name" value="BETA-MANNOSIDASE"/>
    <property type="match status" value="1"/>
</dbReference>
<dbReference type="Pfam" id="PF17786">
    <property type="entry name" value="Mannosidase_ig"/>
    <property type="match status" value="1"/>
</dbReference>
<dbReference type="AlphaFoldDB" id="A0A166CPE5"/>
<evidence type="ECO:0000256" key="3">
    <source>
        <dbReference type="ARBA" id="ARBA00004740"/>
    </source>
</evidence>
<keyword evidence="11" id="KW-0325">Glycoprotein</keyword>
<accession>A0A166CPE5</accession>
<evidence type="ECO:0000256" key="10">
    <source>
        <dbReference type="ARBA" id="ARBA00022801"/>
    </source>
</evidence>
<comment type="subunit">
    <text evidence="5">Homodimer.</text>
</comment>
<dbReference type="Gene3D" id="3.20.20.80">
    <property type="entry name" value="Glycosidases"/>
    <property type="match status" value="1"/>
</dbReference>
<dbReference type="InterPro" id="IPR050887">
    <property type="entry name" value="Beta-mannosidase_GH2"/>
</dbReference>
<evidence type="ECO:0000256" key="5">
    <source>
        <dbReference type="ARBA" id="ARBA00011738"/>
    </source>
</evidence>
<dbReference type="STRING" id="436010.A0A166CPE5"/>
<dbReference type="GO" id="GO:0005576">
    <property type="term" value="C:extracellular region"/>
    <property type="evidence" value="ECO:0007669"/>
    <property type="project" value="UniProtKB-SubCell"/>
</dbReference>
<dbReference type="InterPro" id="IPR041447">
    <property type="entry name" value="Mannosidase_ig"/>
</dbReference>
<dbReference type="OrthoDB" id="2866996at2759"/>
<evidence type="ECO:0000256" key="13">
    <source>
        <dbReference type="ARBA" id="ARBA00031061"/>
    </source>
</evidence>
<dbReference type="EMBL" id="KV417626">
    <property type="protein sequence ID" value="KZP13868.1"/>
    <property type="molecule type" value="Genomic_DNA"/>
</dbReference>
<protein>
    <recommendedName>
        <fullName evidence="7">Beta-mannosidase A</fullName>
        <ecNumber evidence="6">3.2.1.25</ecNumber>
    </recommendedName>
    <alternativeName>
        <fullName evidence="13">Mannanase A</fullName>
    </alternativeName>
</protein>
<evidence type="ECO:0000256" key="9">
    <source>
        <dbReference type="ARBA" id="ARBA00022729"/>
    </source>
</evidence>
<feature type="signal peptide" evidence="14">
    <location>
        <begin position="1"/>
        <end position="21"/>
    </location>
</feature>
<dbReference type="InterPro" id="IPR013783">
    <property type="entry name" value="Ig-like_fold"/>
</dbReference>
<dbReference type="PANTHER" id="PTHR43730:SF5">
    <property type="entry name" value="BETA-MANNOSIDASE A"/>
    <property type="match status" value="1"/>
</dbReference>
<reference evidence="19 20" key="1">
    <citation type="journal article" date="2016" name="Mol. Biol. Evol.">
        <title>Comparative Genomics of Early-Diverging Mushroom-Forming Fungi Provides Insights into the Origins of Lignocellulose Decay Capabilities.</title>
        <authorList>
            <person name="Nagy L.G."/>
            <person name="Riley R."/>
            <person name="Tritt A."/>
            <person name="Adam C."/>
            <person name="Daum C."/>
            <person name="Floudas D."/>
            <person name="Sun H."/>
            <person name="Yadav J.S."/>
            <person name="Pangilinan J."/>
            <person name="Larsson K.H."/>
            <person name="Matsuura K."/>
            <person name="Barry K."/>
            <person name="Labutti K."/>
            <person name="Kuo R."/>
            <person name="Ohm R.A."/>
            <person name="Bhattacharya S.S."/>
            <person name="Shirouzu T."/>
            <person name="Yoshinaga Y."/>
            <person name="Martin F.M."/>
            <person name="Grigoriev I.V."/>
            <person name="Hibbett D.S."/>
        </authorList>
    </citation>
    <scope>NUCLEOTIDE SEQUENCE [LARGE SCALE GENOMIC DNA]</scope>
    <source>
        <strain evidence="19 20">CBS 109695</strain>
    </source>
</reference>
<evidence type="ECO:0000313" key="20">
    <source>
        <dbReference type="Proteomes" id="UP000076532"/>
    </source>
</evidence>
<dbReference type="GO" id="GO:0005975">
    <property type="term" value="P:carbohydrate metabolic process"/>
    <property type="evidence" value="ECO:0007669"/>
    <property type="project" value="InterPro"/>
</dbReference>
<evidence type="ECO:0000256" key="8">
    <source>
        <dbReference type="ARBA" id="ARBA00022525"/>
    </source>
</evidence>
<evidence type="ECO:0000256" key="6">
    <source>
        <dbReference type="ARBA" id="ARBA00012754"/>
    </source>
</evidence>
<feature type="domain" description="Mannosidase Ig/CBM-like" evidence="17">
    <location>
        <begin position="753"/>
        <end position="832"/>
    </location>
</feature>
<proteinExistence type="inferred from homology"/>
<feature type="domain" description="Glycoside hydrolase family 2 immunoglobulin-like beta-sandwich" evidence="15">
    <location>
        <begin position="257"/>
        <end position="338"/>
    </location>
</feature>
<dbReference type="EC" id="3.2.1.25" evidence="6"/>
<dbReference type="Pfam" id="PF22666">
    <property type="entry name" value="Glyco_hydro_2_N2"/>
    <property type="match status" value="1"/>
</dbReference>
<comment type="pathway">
    <text evidence="3">Glycan metabolism; N-glycan degradation.</text>
</comment>
<gene>
    <name evidence="19" type="ORF">FIBSPDRAFT_834620</name>
</gene>
<dbReference type="SUPFAM" id="SSF49303">
    <property type="entry name" value="beta-Galactosidase/glucuronidase domain"/>
    <property type="match status" value="3"/>
</dbReference>
<comment type="similarity">
    <text evidence="4">Belongs to the glycosyl hydrolase 2 family. Beta-mannosidase A subfamily.</text>
</comment>
<dbReference type="Pfam" id="PF17753">
    <property type="entry name" value="Ig_mannosidase"/>
    <property type="match status" value="1"/>
</dbReference>
<dbReference type="Proteomes" id="UP000076532">
    <property type="component" value="Unassembled WGS sequence"/>
</dbReference>
<evidence type="ECO:0000256" key="1">
    <source>
        <dbReference type="ARBA" id="ARBA00000829"/>
    </source>
</evidence>
<feature type="domain" description="Beta-mannosidase-like galactose-binding" evidence="18">
    <location>
        <begin position="32"/>
        <end position="207"/>
    </location>
</feature>
<dbReference type="Gene3D" id="2.60.40.10">
    <property type="entry name" value="Immunoglobulins"/>
    <property type="match status" value="3"/>
</dbReference>
<dbReference type="InterPro" id="IPR006102">
    <property type="entry name" value="Ig-like_GH2"/>
</dbReference>
<feature type="chain" id="PRO_5007871767" description="Beta-mannosidase A" evidence="14">
    <location>
        <begin position="22"/>
        <end position="934"/>
    </location>
</feature>
<name>A0A166CPE5_9AGAM</name>
<dbReference type="Pfam" id="PF00703">
    <property type="entry name" value="Glyco_hydro_2"/>
    <property type="match status" value="1"/>
</dbReference>
<dbReference type="SUPFAM" id="SSF49785">
    <property type="entry name" value="Galactose-binding domain-like"/>
    <property type="match status" value="1"/>
</dbReference>
<dbReference type="InterPro" id="IPR017853">
    <property type="entry name" value="GH"/>
</dbReference>
<evidence type="ECO:0000259" key="18">
    <source>
        <dbReference type="Pfam" id="PF22666"/>
    </source>
</evidence>
<evidence type="ECO:0000259" key="17">
    <source>
        <dbReference type="Pfam" id="PF17786"/>
    </source>
</evidence>
<dbReference type="Gene3D" id="2.60.120.260">
    <property type="entry name" value="Galactose-binding domain-like"/>
    <property type="match status" value="1"/>
</dbReference>
<evidence type="ECO:0000256" key="4">
    <source>
        <dbReference type="ARBA" id="ARBA00007483"/>
    </source>
</evidence>